<keyword evidence="2" id="KW-1185">Reference proteome</keyword>
<evidence type="ECO:0008006" key="3">
    <source>
        <dbReference type="Google" id="ProtNLM"/>
    </source>
</evidence>
<comment type="caution">
    <text evidence="1">The sequence shown here is derived from an EMBL/GenBank/DDBJ whole genome shotgun (WGS) entry which is preliminary data.</text>
</comment>
<dbReference type="InterPro" id="IPR021109">
    <property type="entry name" value="Peptidase_aspartic_dom_sf"/>
</dbReference>
<evidence type="ECO:0000313" key="2">
    <source>
        <dbReference type="Proteomes" id="UP000289738"/>
    </source>
</evidence>
<protein>
    <recommendedName>
        <fullName evidence="3">Aspartic peptidase DDI1-type domain-containing protein</fullName>
    </recommendedName>
</protein>
<name>A0A445DGS3_ARAHY</name>
<reference evidence="1 2" key="1">
    <citation type="submission" date="2019-01" db="EMBL/GenBank/DDBJ databases">
        <title>Sequencing of cultivated peanut Arachis hypogaea provides insights into genome evolution and oil improvement.</title>
        <authorList>
            <person name="Chen X."/>
        </authorList>
    </citation>
    <scope>NUCLEOTIDE SEQUENCE [LARGE SCALE GENOMIC DNA]</scope>
    <source>
        <strain evidence="2">cv. Fuhuasheng</strain>
        <tissue evidence="1">Leaves</tissue>
    </source>
</reference>
<accession>A0A445DGS3</accession>
<proteinExistence type="predicted"/>
<dbReference type="Proteomes" id="UP000289738">
    <property type="component" value="Chromosome A04"/>
</dbReference>
<evidence type="ECO:0000313" key="1">
    <source>
        <dbReference type="EMBL" id="RYR62336.1"/>
    </source>
</evidence>
<dbReference type="Gene3D" id="2.40.70.10">
    <property type="entry name" value="Acid Proteases"/>
    <property type="match status" value="1"/>
</dbReference>
<sequence>MEKKVLEPKATFPQKLNGGAKEKKYSRFLDIFKSLHVNIPFIKALQQMPSYIKCMKELLTKKNPLKGEQTVVMTKECSSLIQKDLPTKKRDPWSFHISCVIGDTMIDREFCDLGASINLMPLSLMRKLQINELKPTNITLQLAYKTQKQALGVVENVLVTVGRYFLPIDFVVLEIEESYLPPIILGRPFLTTAKALIDVEKGELILRIHDEQLTFYVFKASHESE</sequence>
<dbReference type="SUPFAM" id="SSF50630">
    <property type="entry name" value="Acid proteases"/>
    <property type="match status" value="1"/>
</dbReference>
<dbReference type="PANTHER" id="PTHR33067">
    <property type="entry name" value="RNA-DIRECTED DNA POLYMERASE-RELATED"/>
    <property type="match status" value="1"/>
</dbReference>
<gene>
    <name evidence="1" type="ORF">Ahy_A04g019829</name>
</gene>
<dbReference type="EMBL" id="SDMP01000004">
    <property type="protein sequence ID" value="RYR62336.1"/>
    <property type="molecule type" value="Genomic_DNA"/>
</dbReference>
<dbReference type="PANTHER" id="PTHR33067:SF9">
    <property type="entry name" value="RNA-DIRECTED DNA POLYMERASE"/>
    <property type="match status" value="1"/>
</dbReference>
<dbReference type="CDD" id="cd00303">
    <property type="entry name" value="retropepsin_like"/>
    <property type="match status" value="1"/>
</dbReference>
<dbReference type="AlphaFoldDB" id="A0A445DGS3"/>
<organism evidence="1 2">
    <name type="scientific">Arachis hypogaea</name>
    <name type="common">Peanut</name>
    <dbReference type="NCBI Taxonomy" id="3818"/>
    <lineage>
        <taxon>Eukaryota</taxon>
        <taxon>Viridiplantae</taxon>
        <taxon>Streptophyta</taxon>
        <taxon>Embryophyta</taxon>
        <taxon>Tracheophyta</taxon>
        <taxon>Spermatophyta</taxon>
        <taxon>Magnoliopsida</taxon>
        <taxon>eudicotyledons</taxon>
        <taxon>Gunneridae</taxon>
        <taxon>Pentapetalae</taxon>
        <taxon>rosids</taxon>
        <taxon>fabids</taxon>
        <taxon>Fabales</taxon>
        <taxon>Fabaceae</taxon>
        <taxon>Papilionoideae</taxon>
        <taxon>50 kb inversion clade</taxon>
        <taxon>dalbergioids sensu lato</taxon>
        <taxon>Dalbergieae</taxon>
        <taxon>Pterocarpus clade</taxon>
        <taxon>Arachis</taxon>
    </lineage>
</organism>